<dbReference type="Proteomes" id="UP000077266">
    <property type="component" value="Unassembled WGS sequence"/>
</dbReference>
<accession>A0A165LLA2</accession>
<dbReference type="OrthoDB" id="21502at2759"/>
<evidence type="ECO:0000313" key="1">
    <source>
        <dbReference type="EMBL" id="KZV98004.1"/>
    </source>
</evidence>
<gene>
    <name evidence="1" type="ORF">EXIGLDRAFT_832454</name>
</gene>
<dbReference type="InParanoid" id="A0A165LLA2"/>
<evidence type="ECO:0008006" key="3">
    <source>
        <dbReference type="Google" id="ProtNLM"/>
    </source>
</evidence>
<proteinExistence type="predicted"/>
<evidence type="ECO:0000313" key="2">
    <source>
        <dbReference type="Proteomes" id="UP000077266"/>
    </source>
</evidence>
<keyword evidence="2" id="KW-1185">Reference proteome</keyword>
<protein>
    <recommendedName>
        <fullName evidence="3">Transferase-domain-containing protein</fullName>
    </recommendedName>
</protein>
<dbReference type="InterPro" id="IPR023213">
    <property type="entry name" value="CAT-like_dom_sf"/>
</dbReference>
<name>A0A165LLA2_EXIGL</name>
<reference evidence="1 2" key="1">
    <citation type="journal article" date="2016" name="Mol. Biol. Evol.">
        <title>Comparative Genomics of Early-Diverging Mushroom-Forming Fungi Provides Insights into the Origins of Lignocellulose Decay Capabilities.</title>
        <authorList>
            <person name="Nagy L.G."/>
            <person name="Riley R."/>
            <person name="Tritt A."/>
            <person name="Adam C."/>
            <person name="Daum C."/>
            <person name="Floudas D."/>
            <person name="Sun H."/>
            <person name="Yadav J.S."/>
            <person name="Pangilinan J."/>
            <person name="Larsson K.H."/>
            <person name="Matsuura K."/>
            <person name="Barry K."/>
            <person name="Labutti K."/>
            <person name="Kuo R."/>
            <person name="Ohm R.A."/>
            <person name="Bhattacharya S.S."/>
            <person name="Shirouzu T."/>
            <person name="Yoshinaga Y."/>
            <person name="Martin F.M."/>
            <person name="Grigoriev I.V."/>
            <person name="Hibbett D.S."/>
        </authorList>
    </citation>
    <scope>NUCLEOTIDE SEQUENCE [LARGE SCALE GENOMIC DNA]</scope>
    <source>
        <strain evidence="1 2">HHB12029</strain>
    </source>
</reference>
<sequence>MPDAQIVPCAAADLGSRLLVLTIGFVFPTPCKDVDGLREALYKAVKEKIPKAGARLVKRAKTFEFHIPRKFSHDVPPVAFTSSVSSSPLPTTLPPKAKDGYSKDPMFLPDEPVANLFRGPTCPKVFEDFLKPNTSVTHVHVAVYADATLIGFTTTHVAFDAHGAKLLLAAWAAATRGELDTITPSPADFVPLGLESTRQRVPKDVVLPKKQPRRGWYALNKPQTMRFISRFVMRIARDPKLTHVLIRVPKAWLEEQKVEANAVLKERGQGDWVSTNDVLSAWMFQNVYLHRRDPTPVSFQSPINLRALLPDVFTVPFINNAVGMVPTPPIPARTLATQPLVDTALAIRLSLNEFRKDIPTLHAELAEDAAHPARMLFPARPGGEWAILSSWLSVKLHELDFGFGDEGAGTVRPRWVMSYVQDKSPITMRGSGSIVSEDEEAIWARWTSGSKDQKRAERARRRL</sequence>
<dbReference type="Pfam" id="PF02458">
    <property type="entry name" value="Transferase"/>
    <property type="match status" value="1"/>
</dbReference>
<dbReference type="STRING" id="1314781.A0A165LLA2"/>
<organism evidence="1 2">
    <name type="scientific">Exidia glandulosa HHB12029</name>
    <dbReference type="NCBI Taxonomy" id="1314781"/>
    <lineage>
        <taxon>Eukaryota</taxon>
        <taxon>Fungi</taxon>
        <taxon>Dikarya</taxon>
        <taxon>Basidiomycota</taxon>
        <taxon>Agaricomycotina</taxon>
        <taxon>Agaricomycetes</taxon>
        <taxon>Auriculariales</taxon>
        <taxon>Exidiaceae</taxon>
        <taxon>Exidia</taxon>
    </lineage>
</organism>
<dbReference type="Gene3D" id="3.30.559.10">
    <property type="entry name" value="Chloramphenicol acetyltransferase-like domain"/>
    <property type="match status" value="2"/>
</dbReference>
<dbReference type="EMBL" id="KV425923">
    <property type="protein sequence ID" value="KZV98004.1"/>
    <property type="molecule type" value="Genomic_DNA"/>
</dbReference>
<dbReference type="AlphaFoldDB" id="A0A165LLA2"/>